<sequence length="310" mass="34415">MLSRIAESLFWIGRYVERADDTARIVDAHLQYLLEDPWMEEDGACRELLAVMGAPPPPEDTEATRTTVLDMLAYDRTAPGSIAGALAAARENARRAREVLSSELWECLNSSWNALPGRIRASSPHEYFGWVRERAAIVGGITDAATRRDDTLQFFLLGRSIERADMTARLVTSHTLAGGSGPGWTTLLRSCGAHEAFLRTYRGRDSEALAAEFLLLDRLFPRSVLFSLEQAERCLGRLAPIDGRGLGEEDARKVLGRVRSRLEYQPLLSLLGSLTDEMVAVQEGCSEASDAIRLRYFPSDVAEDWIGDRL</sequence>
<gene>
    <name evidence="2" type="ORF">SAMN04488554_1218</name>
</gene>
<name>A0A1H5F3T5_9MICO</name>
<dbReference type="OrthoDB" id="9803532at2"/>
<dbReference type="EMBL" id="FNTX01000001">
    <property type="protein sequence ID" value="SED97960.1"/>
    <property type="molecule type" value="Genomic_DNA"/>
</dbReference>
<dbReference type="PANTHER" id="PTHR34595">
    <property type="entry name" value="BLR5612 PROTEIN"/>
    <property type="match status" value="1"/>
</dbReference>
<dbReference type="STRING" id="648782.SAMN04488554_1218"/>
<dbReference type="Pfam" id="PF04168">
    <property type="entry name" value="Alpha-E"/>
    <property type="match status" value="1"/>
</dbReference>
<dbReference type="RefSeq" id="WP_089772124.1">
    <property type="nucleotide sequence ID" value="NZ_FNTX01000001.1"/>
</dbReference>
<evidence type="ECO:0000259" key="1">
    <source>
        <dbReference type="Pfam" id="PF04168"/>
    </source>
</evidence>
<organism evidence="2 3">
    <name type="scientific">Ruania alba</name>
    <dbReference type="NCBI Taxonomy" id="648782"/>
    <lineage>
        <taxon>Bacteria</taxon>
        <taxon>Bacillati</taxon>
        <taxon>Actinomycetota</taxon>
        <taxon>Actinomycetes</taxon>
        <taxon>Micrococcales</taxon>
        <taxon>Ruaniaceae</taxon>
        <taxon>Ruania</taxon>
    </lineage>
</organism>
<dbReference type="Proteomes" id="UP000199220">
    <property type="component" value="Unassembled WGS sequence"/>
</dbReference>
<proteinExistence type="predicted"/>
<keyword evidence="3" id="KW-1185">Reference proteome</keyword>
<reference evidence="3" key="1">
    <citation type="submission" date="2016-10" db="EMBL/GenBank/DDBJ databases">
        <authorList>
            <person name="Varghese N."/>
            <person name="Submissions S."/>
        </authorList>
    </citation>
    <scope>NUCLEOTIDE SEQUENCE [LARGE SCALE GENOMIC DNA]</scope>
    <source>
        <strain evidence="3">DSM 21368</strain>
    </source>
</reference>
<dbReference type="InterPro" id="IPR007296">
    <property type="entry name" value="DUF403"/>
</dbReference>
<dbReference type="AlphaFoldDB" id="A0A1H5F3T5"/>
<dbReference type="InterPro" id="IPR051680">
    <property type="entry name" value="ATP-dep_Glu-Cys_Ligase-2"/>
</dbReference>
<feature type="domain" description="DUF403" evidence="1">
    <location>
        <begin position="1"/>
        <end position="297"/>
    </location>
</feature>
<accession>A0A1H5F3T5</accession>
<protein>
    <submittedName>
        <fullName evidence="2">Uncharacterized conserved protein, Alpha-E superfamily</fullName>
    </submittedName>
</protein>
<evidence type="ECO:0000313" key="3">
    <source>
        <dbReference type="Proteomes" id="UP000199220"/>
    </source>
</evidence>
<evidence type="ECO:0000313" key="2">
    <source>
        <dbReference type="EMBL" id="SED97960.1"/>
    </source>
</evidence>
<dbReference type="PANTHER" id="PTHR34595:SF7">
    <property type="entry name" value="SLL1039 PROTEIN"/>
    <property type="match status" value="1"/>
</dbReference>